<dbReference type="NCBIfam" id="TIGR00507">
    <property type="entry name" value="aroE"/>
    <property type="match status" value="1"/>
</dbReference>
<dbReference type="InterPro" id="IPR036291">
    <property type="entry name" value="NAD(P)-bd_dom_sf"/>
</dbReference>
<dbReference type="GO" id="GO:0008652">
    <property type="term" value="P:amino acid biosynthetic process"/>
    <property type="evidence" value="ECO:0007669"/>
    <property type="project" value="UniProtKB-KW"/>
</dbReference>
<comment type="similarity">
    <text evidence="8">Belongs to the shikimate dehydrogenase family.</text>
</comment>
<name>A0A084GWS4_METID</name>
<comment type="function">
    <text evidence="8">Involved in the biosynthesis of the chorismate, which leads to the biosynthesis of aromatic amino acids. Catalyzes the reversible NADPH linked reduction of 3-dehydroshikimate (DHSA) to yield shikimate (SA).</text>
</comment>
<dbReference type="STRING" id="246786.GS18_0211745"/>
<feature type="binding site" evidence="8">
    <location>
        <begin position="127"/>
        <end position="131"/>
    </location>
    <ligand>
        <name>NADP(+)</name>
        <dbReference type="ChEBI" id="CHEBI:58349"/>
    </ligand>
</feature>
<dbReference type="SUPFAM" id="SSF53223">
    <property type="entry name" value="Aminoacid dehydrogenase-like, N-terminal domain"/>
    <property type="match status" value="1"/>
</dbReference>
<organism evidence="12 13">
    <name type="scientific">Metabacillus indicus</name>
    <name type="common">Bacillus indicus</name>
    <dbReference type="NCBI Taxonomy" id="246786"/>
    <lineage>
        <taxon>Bacteria</taxon>
        <taxon>Bacillati</taxon>
        <taxon>Bacillota</taxon>
        <taxon>Bacilli</taxon>
        <taxon>Bacillales</taxon>
        <taxon>Bacillaceae</taxon>
        <taxon>Metabacillus</taxon>
    </lineage>
</organism>
<feature type="domain" description="SDH C-terminal" evidence="11">
    <location>
        <begin position="242"/>
        <end position="271"/>
    </location>
</feature>
<dbReference type="OrthoDB" id="9792692at2"/>
<comment type="subunit">
    <text evidence="8">Homodimer.</text>
</comment>
<dbReference type="GO" id="GO:0005829">
    <property type="term" value="C:cytosol"/>
    <property type="evidence" value="ECO:0007669"/>
    <property type="project" value="TreeGrafter"/>
</dbReference>
<evidence type="ECO:0000259" key="11">
    <source>
        <dbReference type="Pfam" id="PF18317"/>
    </source>
</evidence>
<dbReference type="Pfam" id="PF18317">
    <property type="entry name" value="SDH_C"/>
    <property type="match status" value="1"/>
</dbReference>
<dbReference type="InterPro" id="IPR041121">
    <property type="entry name" value="SDH_C"/>
</dbReference>
<feature type="binding site" evidence="8">
    <location>
        <position position="249"/>
    </location>
    <ligand>
        <name>shikimate</name>
        <dbReference type="ChEBI" id="CHEBI:36208"/>
    </ligand>
</feature>
<dbReference type="InterPro" id="IPR011342">
    <property type="entry name" value="Shikimate_DH"/>
</dbReference>
<dbReference type="UniPathway" id="UPA00053">
    <property type="reaction ID" value="UER00087"/>
</dbReference>
<protein>
    <recommendedName>
        <fullName evidence="2 8">Shikimate dehydrogenase (NADP(+))</fullName>
        <shortName evidence="8">SDH</shortName>
        <ecNumber evidence="2 8">1.1.1.25</ecNumber>
    </recommendedName>
</protein>
<proteinExistence type="inferred from homology"/>
<evidence type="ECO:0000259" key="9">
    <source>
        <dbReference type="Pfam" id="PF01488"/>
    </source>
</evidence>
<dbReference type="Pfam" id="PF01488">
    <property type="entry name" value="Shikimate_DH"/>
    <property type="match status" value="1"/>
</dbReference>
<dbReference type="NCBIfam" id="NF001319">
    <property type="entry name" value="PRK00258.3-3"/>
    <property type="match status" value="1"/>
</dbReference>
<dbReference type="SUPFAM" id="SSF51735">
    <property type="entry name" value="NAD(P)-binding Rossmann-fold domains"/>
    <property type="match status" value="1"/>
</dbReference>
<dbReference type="GO" id="GO:0019632">
    <property type="term" value="P:shikimate metabolic process"/>
    <property type="evidence" value="ECO:0007669"/>
    <property type="project" value="InterPro"/>
</dbReference>
<dbReference type="PANTHER" id="PTHR21089:SF1">
    <property type="entry name" value="BIFUNCTIONAL 3-DEHYDROQUINATE DEHYDRATASE_SHIKIMATE DEHYDROGENASE, CHLOROPLASTIC"/>
    <property type="match status" value="1"/>
</dbReference>
<dbReference type="Gene3D" id="3.40.50.10860">
    <property type="entry name" value="Leucine Dehydrogenase, chain A, domain 1"/>
    <property type="match status" value="1"/>
</dbReference>
<dbReference type="GO" id="GO:0050661">
    <property type="term" value="F:NADP binding"/>
    <property type="evidence" value="ECO:0007669"/>
    <property type="project" value="InterPro"/>
</dbReference>
<feature type="binding site" evidence="8">
    <location>
        <position position="221"/>
    </location>
    <ligand>
        <name>shikimate</name>
        <dbReference type="ChEBI" id="CHEBI:36208"/>
    </ligand>
</feature>
<evidence type="ECO:0000256" key="2">
    <source>
        <dbReference type="ARBA" id="ARBA00012962"/>
    </source>
</evidence>
<dbReference type="CDD" id="cd01065">
    <property type="entry name" value="NAD_bind_Shikimate_DH"/>
    <property type="match status" value="1"/>
</dbReference>
<comment type="caution">
    <text evidence="12">The sequence shown here is derived from an EMBL/GenBank/DDBJ whole genome shotgun (WGS) entry which is preliminary data.</text>
</comment>
<dbReference type="GO" id="GO:0009073">
    <property type="term" value="P:aromatic amino acid family biosynthetic process"/>
    <property type="evidence" value="ECO:0007669"/>
    <property type="project" value="UniProtKB-KW"/>
</dbReference>
<dbReference type="InterPro" id="IPR046346">
    <property type="entry name" value="Aminoacid_DH-like_N_sf"/>
</dbReference>
<evidence type="ECO:0000256" key="7">
    <source>
        <dbReference type="ARBA" id="ARBA00049442"/>
    </source>
</evidence>
<evidence type="ECO:0000313" key="12">
    <source>
        <dbReference type="EMBL" id="KEZ51786.1"/>
    </source>
</evidence>
<dbReference type="AlphaFoldDB" id="A0A084GWS4"/>
<evidence type="ECO:0000256" key="6">
    <source>
        <dbReference type="ARBA" id="ARBA00023141"/>
    </source>
</evidence>
<dbReference type="InterPro" id="IPR022893">
    <property type="entry name" value="Shikimate_DH_fam"/>
</dbReference>
<dbReference type="EC" id="1.1.1.25" evidence="2 8"/>
<feature type="binding site" evidence="8">
    <location>
        <position position="242"/>
    </location>
    <ligand>
        <name>NADP(+)</name>
        <dbReference type="ChEBI" id="CHEBI:58349"/>
    </ligand>
</feature>
<feature type="domain" description="Quinate/shikimate 5-dehydrogenase/glutamyl-tRNA reductase" evidence="9">
    <location>
        <begin position="117"/>
        <end position="193"/>
    </location>
</feature>
<sequence length="280" mass="30382">MNKVYGLIGCPVGHSMSPLIHNDQLQHKKISAAYHAFHVEKEHLKAAVEGARALGIAGFNVTIPHKISIIPFLDELDQSAELLGAVNTVLNKEGRLIGYNTDGQGYLASLKQLMEKPLHEQRYLIIGAGGAARAIFYTLASEGASAIDLANRTPEKARMLMEECPHKVDGNVFSLSEAESLLSDYDVIIQTTAIGMHPNETEKPFAASNIRRGTIVSDIVYNPVKTAFLTEAEKAGARILNGVGMFVYQAALSFEIWTGEKPDTARMSKLVFAQLGGNSC</sequence>
<dbReference type="GO" id="GO:0009423">
    <property type="term" value="P:chorismate biosynthetic process"/>
    <property type="evidence" value="ECO:0007669"/>
    <property type="project" value="UniProtKB-UniRule"/>
</dbReference>
<dbReference type="Proteomes" id="UP000028549">
    <property type="component" value="Unassembled WGS sequence"/>
</dbReference>
<comment type="catalytic activity">
    <reaction evidence="7 8">
        <text>shikimate + NADP(+) = 3-dehydroshikimate + NADPH + H(+)</text>
        <dbReference type="Rhea" id="RHEA:17737"/>
        <dbReference type="ChEBI" id="CHEBI:15378"/>
        <dbReference type="ChEBI" id="CHEBI:16630"/>
        <dbReference type="ChEBI" id="CHEBI:36208"/>
        <dbReference type="ChEBI" id="CHEBI:57783"/>
        <dbReference type="ChEBI" id="CHEBI:58349"/>
        <dbReference type="EC" id="1.1.1.25"/>
    </reaction>
</comment>
<dbReference type="RefSeq" id="WP_029279514.1">
    <property type="nucleotide sequence ID" value="NZ_JNVC02000005.1"/>
</dbReference>
<keyword evidence="5 8" id="KW-0560">Oxidoreductase</keyword>
<dbReference type="HAMAP" id="MF_00222">
    <property type="entry name" value="Shikimate_DH_AroE"/>
    <property type="match status" value="1"/>
</dbReference>
<evidence type="ECO:0000256" key="4">
    <source>
        <dbReference type="ARBA" id="ARBA00022857"/>
    </source>
</evidence>
<feature type="domain" description="Shikimate dehydrogenase substrate binding N-terminal" evidence="10">
    <location>
        <begin position="7"/>
        <end position="89"/>
    </location>
</feature>
<dbReference type="InterPro" id="IPR006151">
    <property type="entry name" value="Shikm_DH/Glu-tRNA_Rdtase"/>
</dbReference>
<dbReference type="GO" id="GO:0004764">
    <property type="term" value="F:shikimate 3-dehydrogenase (NADP+) activity"/>
    <property type="evidence" value="ECO:0007669"/>
    <property type="project" value="UniProtKB-UniRule"/>
</dbReference>
<feature type="binding site" evidence="8">
    <location>
        <begin position="15"/>
        <end position="17"/>
    </location>
    <ligand>
        <name>shikimate</name>
        <dbReference type="ChEBI" id="CHEBI:36208"/>
    </ligand>
</feature>
<dbReference type="Gene3D" id="3.40.50.720">
    <property type="entry name" value="NAD(P)-binding Rossmann-like Domain"/>
    <property type="match status" value="1"/>
</dbReference>
<feature type="binding site" evidence="8">
    <location>
        <position position="87"/>
    </location>
    <ligand>
        <name>shikimate</name>
        <dbReference type="ChEBI" id="CHEBI:36208"/>
    </ligand>
</feature>
<comment type="caution">
    <text evidence="8">Lacks conserved residue(s) required for the propagation of feature annotation.</text>
</comment>
<dbReference type="InterPro" id="IPR013708">
    <property type="entry name" value="Shikimate_DH-bd_N"/>
</dbReference>
<dbReference type="PANTHER" id="PTHR21089">
    <property type="entry name" value="SHIKIMATE DEHYDROGENASE"/>
    <property type="match status" value="1"/>
</dbReference>
<dbReference type="EMBL" id="JNVC02000005">
    <property type="protein sequence ID" value="KEZ51786.1"/>
    <property type="molecule type" value="Genomic_DNA"/>
</dbReference>
<feature type="binding site" evidence="8">
    <location>
        <begin position="151"/>
        <end position="156"/>
    </location>
    <ligand>
        <name>NADP(+)</name>
        <dbReference type="ChEBI" id="CHEBI:58349"/>
    </ligand>
</feature>
<gene>
    <name evidence="8" type="primary">aroE</name>
    <name evidence="12" type="ORF">GS18_0211745</name>
</gene>
<accession>A0A084GWS4</accession>
<keyword evidence="6 8" id="KW-0057">Aromatic amino acid biosynthesis</keyword>
<evidence type="ECO:0000256" key="1">
    <source>
        <dbReference type="ARBA" id="ARBA00004871"/>
    </source>
</evidence>
<feature type="binding site" evidence="8">
    <location>
        <position position="62"/>
    </location>
    <ligand>
        <name>shikimate</name>
        <dbReference type="ChEBI" id="CHEBI:36208"/>
    </ligand>
</feature>
<evidence type="ECO:0000259" key="10">
    <source>
        <dbReference type="Pfam" id="PF08501"/>
    </source>
</evidence>
<feature type="active site" description="Proton acceptor" evidence="8">
    <location>
        <position position="66"/>
    </location>
</feature>
<evidence type="ECO:0000313" key="13">
    <source>
        <dbReference type="Proteomes" id="UP000028549"/>
    </source>
</evidence>
<evidence type="ECO:0000256" key="8">
    <source>
        <dbReference type="HAMAP-Rule" id="MF_00222"/>
    </source>
</evidence>
<reference evidence="12 13" key="1">
    <citation type="journal article" date="2005" name="Int. J. Syst. Evol. Microbiol.">
        <title>Bacillus cibi sp. nov., isolated from jeotgal, a traditional Korean fermented seafood.</title>
        <authorList>
            <person name="Yoon J.H."/>
            <person name="Lee C.H."/>
            <person name="Oh T.K."/>
        </authorList>
    </citation>
    <scope>NUCLEOTIDE SEQUENCE [LARGE SCALE GENOMIC DNA]</scope>
    <source>
        <strain evidence="12 13">DSM 16189</strain>
    </source>
</reference>
<evidence type="ECO:0000256" key="5">
    <source>
        <dbReference type="ARBA" id="ARBA00023002"/>
    </source>
</evidence>
<feature type="binding site" evidence="8">
    <location>
        <position position="102"/>
    </location>
    <ligand>
        <name>shikimate</name>
        <dbReference type="ChEBI" id="CHEBI:36208"/>
    </ligand>
</feature>
<keyword evidence="4 8" id="KW-0521">NADP</keyword>
<keyword evidence="13" id="KW-1185">Reference proteome</keyword>
<feature type="binding site" evidence="8">
    <location>
        <position position="219"/>
    </location>
    <ligand>
        <name>NADP(+)</name>
        <dbReference type="ChEBI" id="CHEBI:58349"/>
    </ligand>
</feature>
<dbReference type="Pfam" id="PF08501">
    <property type="entry name" value="Shikimate_dh_N"/>
    <property type="match status" value="1"/>
</dbReference>
<evidence type="ECO:0000256" key="3">
    <source>
        <dbReference type="ARBA" id="ARBA00022605"/>
    </source>
</evidence>
<keyword evidence="3 8" id="KW-0028">Amino-acid biosynthesis</keyword>
<comment type="pathway">
    <text evidence="1 8">Metabolic intermediate biosynthesis; chorismate biosynthesis; chorismate from D-erythrose 4-phosphate and phosphoenolpyruvate: step 4/7.</text>
</comment>